<sequence>MGGKQGWLKVPKAKVDLMNQSSIEFADGSGYLFGLDVFHQLHCLDFLRKKTVLYHPLYPVVEEDEDIPVAYHIVVLNHKLRYEAIPPPPLNADGGHGDSQNYSAAGNSTVVATLKRKVAISFLLGFTFASAIAAVLAFVVATNTQFQGAGRQDVQPAPSSSRFTFTPDWAGVVLSTPPSNQRFAAVKASLTIPHMAAGKESSGLAEAQAVSVWIGIDANSRVSPGLRTGLTLRGLPDGKTTLEAMYQWGSDGPHTYAKLSPLSPGEALQLEVVMFNETFAKAEMQNMATGSKATKYWAQPPQPQAALSGQSVGWILEDTSSHPGTDRTGKSSSLLDFGRLVLEHCIVWTDKDELLTADQGDVYRIRQGGVARTGVHVEEETVFFTFIE</sequence>
<evidence type="ECO:0000313" key="11">
    <source>
        <dbReference type="Proteomes" id="UP001583177"/>
    </source>
</evidence>
<dbReference type="Pfam" id="PF11807">
    <property type="entry name" value="UstYa"/>
    <property type="match status" value="1"/>
</dbReference>
<evidence type="ECO:0000256" key="3">
    <source>
        <dbReference type="ARBA" id="ARBA00022989"/>
    </source>
</evidence>
<reference evidence="10 11" key="1">
    <citation type="journal article" date="2024" name="IMA Fungus">
        <title>IMA Genome - F19 : A genome assembly and annotation guide to empower mycologists, including annotated draft genome sequences of Ceratocystis pirilliformis, Diaporthe australafricana, Fusarium ophioides, Paecilomyces lecythidis, and Sporothrix stenoceras.</title>
        <authorList>
            <person name="Aylward J."/>
            <person name="Wilson A.M."/>
            <person name="Visagie C.M."/>
            <person name="Spraker J."/>
            <person name="Barnes I."/>
            <person name="Buitendag C."/>
            <person name="Ceriani C."/>
            <person name="Del Mar Angel L."/>
            <person name="du Plessis D."/>
            <person name="Fuchs T."/>
            <person name="Gasser K."/>
            <person name="Kramer D."/>
            <person name="Li W."/>
            <person name="Munsamy K."/>
            <person name="Piso A."/>
            <person name="Price J.L."/>
            <person name="Sonnekus B."/>
            <person name="Thomas C."/>
            <person name="van der Nest A."/>
            <person name="van Dijk A."/>
            <person name="van Heerden A."/>
            <person name="van Vuuren N."/>
            <person name="Yilmaz N."/>
            <person name="Duong T.A."/>
            <person name="van der Merwe N.A."/>
            <person name="Wingfield M.J."/>
            <person name="Wingfield B.D."/>
        </authorList>
    </citation>
    <scope>NUCLEOTIDE SEQUENCE [LARGE SCALE GENOMIC DNA]</scope>
    <source>
        <strain evidence="10 11">CMW 18300</strain>
    </source>
</reference>
<dbReference type="EMBL" id="JAWRVE010000014">
    <property type="protein sequence ID" value="KAL1877496.1"/>
    <property type="molecule type" value="Genomic_DNA"/>
</dbReference>
<dbReference type="Gene3D" id="2.60.120.700">
    <property type="entry name" value="Peptidase G1"/>
    <property type="match status" value="1"/>
</dbReference>
<evidence type="ECO:0000256" key="6">
    <source>
        <dbReference type="ARBA" id="ARBA00023136"/>
    </source>
</evidence>
<comment type="subcellular location">
    <subcellularLocation>
        <location evidence="1">Membrane</location>
        <topology evidence="1">Single-pass membrane protein</topology>
    </subcellularLocation>
</comment>
<keyword evidence="11" id="KW-1185">Reference proteome</keyword>
<keyword evidence="3 9" id="KW-1133">Transmembrane helix</keyword>
<accession>A0ABR3XP60</accession>
<dbReference type="PANTHER" id="PTHR37536:SF1">
    <property type="entry name" value="ASPERGILLOPEPSIN, PUTAITVE (AFU_ORTHOLOGUE AFUA_7G01200)"/>
    <property type="match status" value="1"/>
</dbReference>
<feature type="transmembrane region" description="Helical" evidence="9">
    <location>
        <begin position="118"/>
        <end position="141"/>
    </location>
</feature>
<protein>
    <submittedName>
        <fullName evidence="10">Uncharacterized protein</fullName>
    </submittedName>
</protein>
<evidence type="ECO:0000256" key="1">
    <source>
        <dbReference type="ARBA" id="ARBA00004167"/>
    </source>
</evidence>
<gene>
    <name evidence="10" type="ORF">Daus18300_002483</name>
</gene>
<dbReference type="InterPro" id="IPR013320">
    <property type="entry name" value="ConA-like_dom_sf"/>
</dbReference>
<keyword evidence="4" id="KW-0560">Oxidoreductase</keyword>
<evidence type="ECO:0000256" key="7">
    <source>
        <dbReference type="ARBA" id="ARBA00023180"/>
    </source>
</evidence>
<keyword evidence="6 9" id="KW-0472">Membrane</keyword>
<evidence type="ECO:0000313" key="10">
    <source>
        <dbReference type="EMBL" id="KAL1877496.1"/>
    </source>
</evidence>
<keyword evidence="5" id="KW-0843">Virulence</keyword>
<dbReference type="InterPro" id="IPR038656">
    <property type="entry name" value="Peptidase_G1_sf"/>
</dbReference>
<keyword evidence="2 9" id="KW-0812">Transmembrane</keyword>
<comment type="caution">
    <text evidence="10">The sequence shown here is derived from an EMBL/GenBank/DDBJ whole genome shotgun (WGS) entry which is preliminary data.</text>
</comment>
<evidence type="ECO:0000256" key="4">
    <source>
        <dbReference type="ARBA" id="ARBA00023002"/>
    </source>
</evidence>
<dbReference type="Proteomes" id="UP001583177">
    <property type="component" value="Unassembled WGS sequence"/>
</dbReference>
<comment type="similarity">
    <text evidence="8">Belongs to the ustYa family.</text>
</comment>
<evidence type="ECO:0000256" key="9">
    <source>
        <dbReference type="SAM" id="Phobius"/>
    </source>
</evidence>
<keyword evidence="7" id="KW-0325">Glycoprotein</keyword>
<evidence type="ECO:0000256" key="5">
    <source>
        <dbReference type="ARBA" id="ARBA00023026"/>
    </source>
</evidence>
<dbReference type="SUPFAM" id="SSF49899">
    <property type="entry name" value="Concanavalin A-like lectins/glucanases"/>
    <property type="match status" value="1"/>
</dbReference>
<dbReference type="CDD" id="cd13426">
    <property type="entry name" value="Peptidase_G1"/>
    <property type="match status" value="1"/>
</dbReference>
<dbReference type="PANTHER" id="PTHR37536">
    <property type="entry name" value="PUTATIVE (AFU_ORTHOLOGUE AFUA_3G02970)-RELATED"/>
    <property type="match status" value="1"/>
</dbReference>
<proteinExistence type="inferred from homology"/>
<evidence type="ECO:0000256" key="2">
    <source>
        <dbReference type="ARBA" id="ARBA00022692"/>
    </source>
</evidence>
<dbReference type="InterPro" id="IPR021765">
    <property type="entry name" value="UstYa-like"/>
</dbReference>
<evidence type="ECO:0000256" key="8">
    <source>
        <dbReference type="ARBA" id="ARBA00035112"/>
    </source>
</evidence>
<dbReference type="InterPro" id="IPR000250">
    <property type="entry name" value="Peptidase_G1"/>
</dbReference>
<name>A0ABR3XP60_9PEZI</name>
<dbReference type="Pfam" id="PF01828">
    <property type="entry name" value="Peptidase_A4"/>
    <property type="match status" value="1"/>
</dbReference>
<organism evidence="10 11">
    <name type="scientific">Diaporthe australafricana</name>
    <dbReference type="NCBI Taxonomy" id="127596"/>
    <lineage>
        <taxon>Eukaryota</taxon>
        <taxon>Fungi</taxon>
        <taxon>Dikarya</taxon>
        <taxon>Ascomycota</taxon>
        <taxon>Pezizomycotina</taxon>
        <taxon>Sordariomycetes</taxon>
        <taxon>Sordariomycetidae</taxon>
        <taxon>Diaporthales</taxon>
        <taxon>Diaporthaceae</taxon>
        <taxon>Diaporthe</taxon>
    </lineage>
</organism>